<gene>
    <name evidence="1" type="ORF">J2Z66_000374</name>
</gene>
<sequence length="54" mass="5893">MDEGVISGETLVHRRCSDSKIQPLAVPLTNRETERLQALAEGLSNVEGAYVKLP</sequence>
<dbReference type="Proteomes" id="UP001519287">
    <property type="component" value="Unassembled WGS sequence"/>
</dbReference>
<dbReference type="RefSeq" id="WP_209969163.1">
    <property type="nucleotide sequence ID" value="NZ_JAGGLB010000001.1"/>
</dbReference>
<dbReference type="GO" id="GO:0003677">
    <property type="term" value="F:DNA binding"/>
    <property type="evidence" value="ECO:0007669"/>
    <property type="project" value="UniProtKB-KW"/>
</dbReference>
<dbReference type="EMBL" id="JAGGLB010000001">
    <property type="protein sequence ID" value="MBP1988779.1"/>
    <property type="molecule type" value="Genomic_DNA"/>
</dbReference>
<name>A0ABS4IMI2_9BACL</name>
<proteinExistence type="predicted"/>
<comment type="caution">
    <text evidence="1">The sequence shown here is derived from an EMBL/GenBank/DDBJ whole genome shotgun (WGS) entry which is preliminary data.</text>
</comment>
<keyword evidence="1" id="KW-0238">DNA-binding</keyword>
<reference evidence="1 2" key="1">
    <citation type="submission" date="2021-03" db="EMBL/GenBank/DDBJ databases">
        <title>Genomic Encyclopedia of Type Strains, Phase IV (KMG-IV): sequencing the most valuable type-strain genomes for metagenomic binning, comparative biology and taxonomic classification.</title>
        <authorList>
            <person name="Goeker M."/>
        </authorList>
    </citation>
    <scope>NUCLEOTIDE SEQUENCE [LARGE SCALE GENOMIC DNA]</scope>
    <source>
        <strain evidence="1 2">DSM 26048</strain>
    </source>
</reference>
<accession>A0ABS4IMI2</accession>
<protein>
    <submittedName>
        <fullName evidence="1">DNA-binding CsgD family transcriptional regulator</fullName>
    </submittedName>
</protein>
<evidence type="ECO:0000313" key="2">
    <source>
        <dbReference type="Proteomes" id="UP001519287"/>
    </source>
</evidence>
<keyword evidence="2" id="KW-1185">Reference proteome</keyword>
<evidence type="ECO:0000313" key="1">
    <source>
        <dbReference type="EMBL" id="MBP1988779.1"/>
    </source>
</evidence>
<organism evidence="1 2">
    <name type="scientific">Paenibacillus eucommiae</name>
    <dbReference type="NCBI Taxonomy" id="1355755"/>
    <lineage>
        <taxon>Bacteria</taxon>
        <taxon>Bacillati</taxon>
        <taxon>Bacillota</taxon>
        <taxon>Bacilli</taxon>
        <taxon>Bacillales</taxon>
        <taxon>Paenibacillaceae</taxon>
        <taxon>Paenibacillus</taxon>
    </lineage>
</organism>